<keyword evidence="9" id="KW-1185">Reference proteome</keyword>
<comment type="subcellular location">
    <subcellularLocation>
        <location evidence="1">Cell membrane</location>
        <topology evidence="1">Multi-pass membrane protein</topology>
    </subcellularLocation>
</comment>
<accession>A0AAU9WRY2</accession>
<evidence type="ECO:0000313" key="9">
    <source>
        <dbReference type="Proteomes" id="UP001159428"/>
    </source>
</evidence>
<gene>
    <name evidence="8" type="ORF">PMEA_00011249</name>
</gene>
<name>A0AAU9WRY2_9CNID</name>
<dbReference type="Gene3D" id="1.10.1220.70">
    <property type="match status" value="1"/>
</dbReference>
<evidence type="ECO:0000256" key="1">
    <source>
        <dbReference type="ARBA" id="ARBA00004651"/>
    </source>
</evidence>
<dbReference type="InterPro" id="IPR017452">
    <property type="entry name" value="GPCR_Rhodpsn_7TM"/>
</dbReference>
<protein>
    <recommendedName>
        <fullName evidence="7">G-protein coupled receptors family 1 profile domain-containing protein</fullName>
    </recommendedName>
</protein>
<evidence type="ECO:0000256" key="6">
    <source>
        <dbReference type="SAM" id="Phobius"/>
    </source>
</evidence>
<evidence type="ECO:0000256" key="5">
    <source>
        <dbReference type="ARBA" id="ARBA00023136"/>
    </source>
</evidence>
<feature type="transmembrane region" description="Helical" evidence="6">
    <location>
        <begin position="173"/>
        <end position="197"/>
    </location>
</feature>
<evidence type="ECO:0000256" key="2">
    <source>
        <dbReference type="ARBA" id="ARBA00022475"/>
    </source>
</evidence>
<feature type="transmembrane region" description="Helical" evidence="6">
    <location>
        <begin position="209"/>
        <end position="232"/>
    </location>
</feature>
<keyword evidence="4 6" id="KW-1133">Transmembrane helix</keyword>
<feature type="transmembrane region" description="Helical" evidence="6">
    <location>
        <begin position="26"/>
        <end position="43"/>
    </location>
</feature>
<organism evidence="8 9">
    <name type="scientific">Pocillopora meandrina</name>
    <dbReference type="NCBI Taxonomy" id="46732"/>
    <lineage>
        <taxon>Eukaryota</taxon>
        <taxon>Metazoa</taxon>
        <taxon>Cnidaria</taxon>
        <taxon>Anthozoa</taxon>
        <taxon>Hexacorallia</taxon>
        <taxon>Scleractinia</taxon>
        <taxon>Astrocoeniina</taxon>
        <taxon>Pocilloporidae</taxon>
        <taxon>Pocillopora</taxon>
    </lineage>
</organism>
<proteinExistence type="predicted"/>
<keyword evidence="3 6" id="KW-0812">Transmembrane</keyword>
<dbReference type="AlphaFoldDB" id="A0AAU9WRY2"/>
<feature type="transmembrane region" description="Helical" evidence="6">
    <location>
        <begin position="144"/>
        <end position="161"/>
    </location>
</feature>
<dbReference type="Gene3D" id="1.20.1070.10">
    <property type="entry name" value="Rhodopsin 7-helix transmembrane proteins"/>
    <property type="match status" value="2"/>
</dbReference>
<dbReference type="Proteomes" id="UP001159428">
    <property type="component" value="Unassembled WGS sequence"/>
</dbReference>
<evidence type="ECO:0000256" key="3">
    <source>
        <dbReference type="ARBA" id="ARBA00022692"/>
    </source>
</evidence>
<dbReference type="PROSITE" id="PS50262">
    <property type="entry name" value="G_PROTEIN_RECEP_F1_2"/>
    <property type="match status" value="1"/>
</dbReference>
<comment type="caution">
    <text evidence="8">The sequence shown here is derived from an EMBL/GenBank/DDBJ whole genome shotgun (WGS) entry which is preliminary data.</text>
</comment>
<evidence type="ECO:0000259" key="7">
    <source>
        <dbReference type="PROSITE" id="PS50262"/>
    </source>
</evidence>
<dbReference type="GO" id="GO:0005886">
    <property type="term" value="C:plasma membrane"/>
    <property type="evidence" value="ECO:0007669"/>
    <property type="project" value="UniProtKB-SubCell"/>
</dbReference>
<sequence length="243" mass="27360">MLVTFERFIAIKITSHYPNSVTDKKVTIALIAVWIIAFVCRMFEALEIYLIFYSKASLVAILRIKVQQLPQEEVERFTKEDEAIMTTVFAIGAVIFGLPQVSLCLIILATGHCSFCPINGPIMLNSYVNPLIYRWRQKEMRKHVLTPFSFANAITMTSIDGDTVIFPPNVNCIISISINSIACPFTVLLNVLVIIVVKKRPRLRTNNKILLACLVVTDALTGLFGQPLYVLWRIFLIFGLSSS</sequence>
<feature type="domain" description="G-protein coupled receptors family 1 profile" evidence="7">
    <location>
        <begin position="189"/>
        <end position="243"/>
    </location>
</feature>
<dbReference type="EMBL" id="CALNXJ010000020">
    <property type="protein sequence ID" value="CAH3123632.1"/>
    <property type="molecule type" value="Genomic_DNA"/>
</dbReference>
<keyword evidence="5 6" id="KW-0472">Membrane</keyword>
<evidence type="ECO:0000313" key="8">
    <source>
        <dbReference type="EMBL" id="CAH3123632.1"/>
    </source>
</evidence>
<reference evidence="8 9" key="1">
    <citation type="submission" date="2022-05" db="EMBL/GenBank/DDBJ databases">
        <authorList>
            <consortium name="Genoscope - CEA"/>
            <person name="William W."/>
        </authorList>
    </citation>
    <scope>NUCLEOTIDE SEQUENCE [LARGE SCALE GENOMIC DNA]</scope>
</reference>
<feature type="transmembrane region" description="Helical" evidence="6">
    <location>
        <begin position="84"/>
        <end position="108"/>
    </location>
</feature>
<keyword evidence="2" id="KW-1003">Cell membrane</keyword>
<evidence type="ECO:0000256" key="4">
    <source>
        <dbReference type="ARBA" id="ARBA00022989"/>
    </source>
</evidence>
<dbReference type="SUPFAM" id="SSF81321">
    <property type="entry name" value="Family A G protein-coupled receptor-like"/>
    <property type="match status" value="2"/>
</dbReference>
<dbReference type="PANTHER" id="PTHR22750">
    <property type="entry name" value="G-PROTEIN COUPLED RECEPTOR"/>
    <property type="match status" value="1"/>
</dbReference>